<evidence type="ECO:0000256" key="1">
    <source>
        <dbReference type="ARBA" id="ARBA00004141"/>
    </source>
</evidence>
<keyword evidence="3 7" id="KW-1133">Transmembrane helix</keyword>
<evidence type="ECO:0000256" key="2">
    <source>
        <dbReference type="ARBA" id="ARBA00022692"/>
    </source>
</evidence>
<dbReference type="InterPro" id="IPR049326">
    <property type="entry name" value="Rhodopsin_dom_fungi"/>
</dbReference>
<dbReference type="PANTHER" id="PTHR33048">
    <property type="entry name" value="PTH11-LIKE INTEGRAL MEMBRANE PROTEIN (AFU_ORTHOLOGUE AFUA_5G11245)"/>
    <property type="match status" value="1"/>
</dbReference>
<evidence type="ECO:0000256" key="7">
    <source>
        <dbReference type="SAM" id="Phobius"/>
    </source>
</evidence>
<dbReference type="EMBL" id="JAPEVB010000006">
    <property type="protein sequence ID" value="KAJ4386649.1"/>
    <property type="molecule type" value="Genomic_DNA"/>
</dbReference>
<evidence type="ECO:0000259" key="8">
    <source>
        <dbReference type="Pfam" id="PF20684"/>
    </source>
</evidence>
<feature type="transmembrane region" description="Helical" evidence="7">
    <location>
        <begin position="121"/>
        <end position="144"/>
    </location>
</feature>
<comment type="caution">
    <text evidence="9">The sequence shown here is derived from an EMBL/GenBank/DDBJ whole genome shotgun (WGS) entry which is preliminary data.</text>
</comment>
<protein>
    <recommendedName>
        <fullName evidence="8">Rhodopsin domain-containing protein</fullName>
    </recommendedName>
</protein>
<keyword evidence="10" id="KW-1185">Reference proteome</keyword>
<gene>
    <name evidence="9" type="ORF">N0V93_009547</name>
</gene>
<evidence type="ECO:0000256" key="6">
    <source>
        <dbReference type="SAM" id="MobiDB-lite"/>
    </source>
</evidence>
<feature type="transmembrane region" description="Helical" evidence="7">
    <location>
        <begin position="12"/>
        <end position="32"/>
    </location>
</feature>
<dbReference type="AlphaFoldDB" id="A0A9W8YKZ5"/>
<dbReference type="InterPro" id="IPR052337">
    <property type="entry name" value="SAT4-like"/>
</dbReference>
<dbReference type="PANTHER" id="PTHR33048:SF92">
    <property type="entry name" value="INTEGRAL MEMBRANE PROTEIN"/>
    <property type="match status" value="1"/>
</dbReference>
<evidence type="ECO:0000313" key="10">
    <source>
        <dbReference type="Proteomes" id="UP001140453"/>
    </source>
</evidence>
<evidence type="ECO:0000256" key="4">
    <source>
        <dbReference type="ARBA" id="ARBA00023136"/>
    </source>
</evidence>
<keyword evidence="4 7" id="KW-0472">Membrane</keyword>
<comment type="subcellular location">
    <subcellularLocation>
        <location evidence="1">Membrane</location>
        <topology evidence="1">Multi-pass membrane protein</topology>
    </subcellularLocation>
</comment>
<evidence type="ECO:0000256" key="3">
    <source>
        <dbReference type="ARBA" id="ARBA00022989"/>
    </source>
</evidence>
<feature type="transmembrane region" description="Helical" evidence="7">
    <location>
        <begin position="170"/>
        <end position="190"/>
    </location>
</feature>
<organism evidence="9 10">
    <name type="scientific">Gnomoniopsis smithogilvyi</name>
    <dbReference type="NCBI Taxonomy" id="1191159"/>
    <lineage>
        <taxon>Eukaryota</taxon>
        <taxon>Fungi</taxon>
        <taxon>Dikarya</taxon>
        <taxon>Ascomycota</taxon>
        <taxon>Pezizomycotina</taxon>
        <taxon>Sordariomycetes</taxon>
        <taxon>Sordariomycetidae</taxon>
        <taxon>Diaporthales</taxon>
        <taxon>Gnomoniaceae</taxon>
        <taxon>Gnomoniopsis</taxon>
    </lineage>
</organism>
<dbReference type="OrthoDB" id="444631at2759"/>
<dbReference type="Proteomes" id="UP001140453">
    <property type="component" value="Unassembled WGS sequence"/>
</dbReference>
<feature type="transmembrane region" description="Helical" evidence="7">
    <location>
        <begin position="235"/>
        <end position="258"/>
    </location>
</feature>
<dbReference type="GO" id="GO:0016020">
    <property type="term" value="C:membrane"/>
    <property type="evidence" value="ECO:0007669"/>
    <property type="project" value="UniProtKB-SubCell"/>
</dbReference>
<feature type="transmembrane region" description="Helical" evidence="7">
    <location>
        <begin position="202"/>
        <end position="223"/>
    </location>
</feature>
<comment type="similarity">
    <text evidence="5">Belongs to the SAT4 family.</text>
</comment>
<proteinExistence type="inferred from homology"/>
<evidence type="ECO:0000256" key="5">
    <source>
        <dbReference type="ARBA" id="ARBA00038359"/>
    </source>
</evidence>
<dbReference type="Pfam" id="PF20684">
    <property type="entry name" value="Fung_rhodopsin"/>
    <property type="match status" value="1"/>
</dbReference>
<keyword evidence="2 7" id="KW-0812">Transmembrane</keyword>
<feature type="compositionally biased region" description="Polar residues" evidence="6">
    <location>
        <begin position="339"/>
        <end position="349"/>
    </location>
</feature>
<accession>A0A9W8YKZ5</accession>
<feature type="region of interest" description="Disordered" evidence="6">
    <location>
        <begin position="339"/>
        <end position="364"/>
    </location>
</feature>
<name>A0A9W8YKZ5_9PEZI</name>
<feature type="domain" description="Rhodopsin" evidence="8">
    <location>
        <begin position="39"/>
        <end position="260"/>
    </location>
</feature>
<sequence length="418" mass="45954">MLTPLETITLEWSFSAVALASVVARLLVRLTFKQHQYYGRPIWMTDLLLVAGLGCAIGSSACDTLVYKLGALQDFDNPSEYLGKIRFAEKFLFDTGLYLPKLSLVLSYEMMVPKTSRRLRLFLGCIIAYLVLACMTATSATIFWCGTHPSINWLHPQKCSSFTSGRLQKVTWTLNILGELLLFIFPFSILKSLHFTGLRDRLGLGLIFSLGLITIIVTTGRFINMSISVNDISLAVWTTAETSVSVMVVATMALAPLLRKVGPTITDHLKKLFILPKWTLGIIGEEQLLPTGRKSDQLVGKYSDGDDTDGLPMPKPTAMWSMWPVDLDVNSMSVTTMTEANADATQKRTPSSRKPGIIGSSASSRSVWQKCRLAAHGRKEPGQPEMVSRGTQTLGRVVVELDPEGLPYGSSLVDTSPP</sequence>
<reference evidence="9" key="1">
    <citation type="submission" date="2022-10" db="EMBL/GenBank/DDBJ databases">
        <title>Tapping the CABI collections for fungal endophytes: first genome assemblies for Collariella, Neodidymelliopsis, Ascochyta clinopodiicola, Didymella pomorum, Didymosphaeria variabile, Neocosmospora piperis and Neocucurbitaria cava.</title>
        <authorList>
            <person name="Hill R."/>
        </authorList>
    </citation>
    <scope>NUCLEOTIDE SEQUENCE</scope>
    <source>
        <strain evidence="9">IMI 355082</strain>
    </source>
</reference>
<evidence type="ECO:0000313" key="9">
    <source>
        <dbReference type="EMBL" id="KAJ4386649.1"/>
    </source>
</evidence>